<evidence type="ECO:0000313" key="2">
    <source>
        <dbReference type="Proteomes" id="UP000559256"/>
    </source>
</evidence>
<comment type="caution">
    <text evidence="1">The sequence shown here is derived from an EMBL/GenBank/DDBJ whole genome shotgun (WGS) entry which is preliminary data.</text>
</comment>
<gene>
    <name evidence="1" type="ORF">D9758_004597</name>
</gene>
<accession>A0A8H5H0J2</accession>
<evidence type="ECO:0000313" key="1">
    <source>
        <dbReference type="EMBL" id="KAF5374190.1"/>
    </source>
</evidence>
<proteinExistence type="predicted"/>
<reference evidence="1 2" key="1">
    <citation type="journal article" date="2020" name="ISME J.">
        <title>Uncovering the hidden diversity of litter-decomposition mechanisms in mushroom-forming fungi.</title>
        <authorList>
            <person name="Floudas D."/>
            <person name="Bentzer J."/>
            <person name="Ahren D."/>
            <person name="Johansson T."/>
            <person name="Persson P."/>
            <person name="Tunlid A."/>
        </authorList>
    </citation>
    <scope>NUCLEOTIDE SEQUENCE [LARGE SCALE GENOMIC DNA]</scope>
    <source>
        <strain evidence="1 2">CBS 291.85</strain>
    </source>
</reference>
<dbReference type="EMBL" id="JAACJM010000002">
    <property type="protein sequence ID" value="KAF5374190.1"/>
    <property type="molecule type" value="Genomic_DNA"/>
</dbReference>
<dbReference type="Proteomes" id="UP000559256">
    <property type="component" value="Unassembled WGS sequence"/>
</dbReference>
<dbReference type="AlphaFoldDB" id="A0A8H5H0J2"/>
<name>A0A8H5H0J2_9AGAR</name>
<organism evidence="1 2">
    <name type="scientific">Tetrapyrgos nigripes</name>
    <dbReference type="NCBI Taxonomy" id="182062"/>
    <lineage>
        <taxon>Eukaryota</taxon>
        <taxon>Fungi</taxon>
        <taxon>Dikarya</taxon>
        <taxon>Basidiomycota</taxon>
        <taxon>Agaricomycotina</taxon>
        <taxon>Agaricomycetes</taxon>
        <taxon>Agaricomycetidae</taxon>
        <taxon>Agaricales</taxon>
        <taxon>Marasmiineae</taxon>
        <taxon>Marasmiaceae</taxon>
        <taxon>Tetrapyrgos</taxon>
    </lineage>
</organism>
<keyword evidence="2" id="KW-1185">Reference proteome</keyword>
<sequence length="136" mass="15572">MDALSLVDTASNLDPNEVEVEHSESVLQTLAKNVFKAENIPSDIIQQHSYQHLPQRMAVTCLQNAMSDIFFAMPHTQSLKLQTAFTQKQVRIWTFVTVILPVDYPDHHFKRITQRATSERLKKGCVELVRLVFPLP</sequence>
<protein>
    <submittedName>
        <fullName evidence="1">Uncharacterized protein</fullName>
    </submittedName>
</protein>